<dbReference type="InterPro" id="IPR014944">
    <property type="entry name" value="Toxin_SymE-like"/>
</dbReference>
<dbReference type="RefSeq" id="WP_319787212.1">
    <property type="nucleotide sequence ID" value="NZ_JAWXRD010000040.1"/>
</dbReference>
<protein>
    <submittedName>
        <fullName evidence="2">SymE family type I addiction module toxin</fullName>
    </submittedName>
</protein>
<name>A0ABU4QUS1_9ENTR</name>
<dbReference type="Pfam" id="PF08845">
    <property type="entry name" value="SymE_toxin"/>
    <property type="match status" value="1"/>
</dbReference>
<dbReference type="EMBL" id="JAWXRD010000040">
    <property type="protein sequence ID" value="MDX6043041.1"/>
    <property type="molecule type" value="Genomic_DNA"/>
</dbReference>
<keyword evidence="3" id="KW-1185">Reference proteome</keyword>
<feature type="domain" description="Toxin SymE-like" evidence="1">
    <location>
        <begin position="16"/>
        <end position="65"/>
    </location>
</feature>
<sequence length="100" mass="11204">MAEHDCISEHGISKAQRRYILDYVPNRGNAGTPNIHLKGKWLKEAEFETGTHLIVKISDGCIVIIKDSEEANAPRNEKEALHQQLLDINQANQNINSTAK</sequence>
<evidence type="ECO:0000259" key="1">
    <source>
        <dbReference type="Pfam" id="PF08845"/>
    </source>
</evidence>
<organism evidence="2 3">
    <name type="scientific">Scandinavium lactucae</name>
    <dbReference type="NCBI Taxonomy" id="3095028"/>
    <lineage>
        <taxon>Bacteria</taxon>
        <taxon>Pseudomonadati</taxon>
        <taxon>Pseudomonadota</taxon>
        <taxon>Gammaproteobacteria</taxon>
        <taxon>Enterobacterales</taxon>
        <taxon>Enterobacteriaceae</taxon>
        <taxon>Scandinavium</taxon>
    </lineage>
</organism>
<evidence type="ECO:0000313" key="2">
    <source>
        <dbReference type="EMBL" id="MDX6043041.1"/>
    </source>
</evidence>
<dbReference type="Proteomes" id="UP001275664">
    <property type="component" value="Unassembled WGS sequence"/>
</dbReference>
<comment type="caution">
    <text evidence="2">The sequence shown here is derived from an EMBL/GenBank/DDBJ whole genome shotgun (WGS) entry which is preliminary data.</text>
</comment>
<accession>A0ABU4QUS1</accession>
<gene>
    <name evidence="2" type="ORF">SIK69_22880</name>
</gene>
<proteinExistence type="predicted"/>
<reference evidence="2 3" key="1">
    <citation type="submission" date="2023-11" db="EMBL/GenBank/DDBJ databases">
        <title>Scandinavium wanjuensis sp. nov., isolated from lettuce South Korea.</title>
        <authorList>
            <person name="Park J."/>
            <person name="Park S."/>
            <person name="Oh K.K."/>
            <person name="Cho G.S."/>
            <person name="Franz C.M.A.P."/>
        </authorList>
    </citation>
    <scope>NUCLEOTIDE SEQUENCE [LARGE SCALE GENOMIC DNA]</scope>
    <source>
        <strain evidence="2 3">V105_6</strain>
    </source>
</reference>
<evidence type="ECO:0000313" key="3">
    <source>
        <dbReference type="Proteomes" id="UP001275664"/>
    </source>
</evidence>